<organism evidence="1 2">
    <name type="scientific">Lupinus albus</name>
    <name type="common">White lupine</name>
    <name type="synonym">Lupinus termis</name>
    <dbReference type="NCBI Taxonomy" id="3870"/>
    <lineage>
        <taxon>Eukaryota</taxon>
        <taxon>Viridiplantae</taxon>
        <taxon>Streptophyta</taxon>
        <taxon>Embryophyta</taxon>
        <taxon>Tracheophyta</taxon>
        <taxon>Spermatophyta</taxon>
        <taxon>Magnoliopsida</taxon>
        <taxon>eudicotyledons</taxon>
        <taxon>Gunneridae</taxon>
        <taxon>Pentapetalae</taxon>
        <taxon>rosids</taxon>
        <taxon>fabids</taxon>
        <taxon>Fabales</taxon>
        <taxon>Fabaceae</taxon>
        <taxon>Papilionoideae</taxon>
        <taxon>50 kb inversion clade</taxon>
        <taxon>genistoids sensu lato</taxon>
        <taxon>core genistoids</taxon>
        <taxon>Genisteae</taxon>
        <taxon>Lupinus</taxon>
    </lineage>
</organism>
<accession>A0A6A4N2F0</accession>
<comment type="caution">
    <text evidence="1">The sequence shown here is derived from an EMBL/GenBank/DDBJ whole genome shotgun (WGS) entry which is preliminary data.</text>
</comment>
<evidence type="ECO:0000313" key="2">
    <source>
        <dbReference type="Proteomes" id="UP000447434"/>
    </source>
</evidence>
<keyword evidence="2" id="KW-1185">Reference proteome</keyword>
<proteinExistence type="predicted"/>
<protein>
    <submittedName>
        <fullName evidence="1">Uncharacterized protein</fullName>
    </submittedName>
</protein>
<evidence type="ECO:0000313" key="1">
    <source>
        <dbReference type="EMBL" id="KAE9586743.1"/>
    </source>
</evidence>
<dbReference type="Proteomes" id="UP000447434">
    <property type="component" value="Chromosome 23"/>
</dbReference>
<name>A0A6A4N2F0_LUPAL</name>
<dbReference type="AlphaFoldDB" id="A0A6A4N2F0"/>
<sequence length="57" mass="6549">MWHNIMDSWVIKVQCTQCSSLSSHICWGHWPLQLSIRSDLNGKTITNGCSRRHQGPI</sequence>
<dbReference type="EMBL" id="WOCE01000023">
    <property type="protein sequence ID" value="KAE9586743.1"/>
    <property type="molecule type" value="Genomic_DNA"/>
</dbReference>
<gene>
    <name evidence="1" type="ORF">Lalb_Chr23g0266451</name>
</gene>
<reference evidence="2" key="1">
    <citation type="journal article" date="2020" name="Nat. Commun.">
        <title>Genome sequence of the cluster root forming white lupin.</title>
        <authorList>
            <person name="Hufnagel B."/>
            <person name="Marques A."/>
            <person name="Soriano A."/>
            <person name="Marques L."/>
            <person name="Divol F."/>
            <person name="Doumas P."/>
            <person name="Sallet E."/>
            <person name="Mancinotti D."/>
            <person name="Carrere S."/>
            <person name="Marande W."/>
            <person name="Arribat S."/>
            <person name="Keller J."/>
            <person name="Huneau C."/>
            <person name="Blein T."/>
            <person name="Aime D."/>
            <person name="Laguerre M."/>
            <person name="Taylor J."/>
            <person name="Schubert V."/>
            <person name="Nelson M."/>
            <person name="Geu-Flores F."/>
            <person name="Crespi M."/>
            <person name="Gallardo-Guerrero K."/>
            <person name="Delaux P.-M."/>
            <person name="Salse J."/>
            <person name="Berges H."/>
            <person name="Guyot R."/>
            <person name="Gouzy J."/>
            <person name="Peret B."/>
        </authorList>
    </citation>
    <scope>NUCLEOTIDE SEQUENCE [LARGE SCALE GENOMIC DNA]</scope>
    <source>
        <strain evidence="2">cv. Amiga</strain>
    </source>
</reference>